<feature type="region of interest" description="Disordered" evidence="1">
    <location>
        <begin position="99"/>
        <end position="119"/>
    </location>
</feature>
<reference evidence="2 3" key="1">
    <citation type="journal article" date="2017" name="BMC Genomics">
        <title>Comparative genomic and phylogenomic analyses of the Bifidobacteriaceae family.</title>
        <authorList>
            <person name="Lugli G.A."/>
            <person name="Milani C."/>
            <person name="Turroni F."/>
            <person name="Duranti S."/>
            <person name="Mancabelli L."/>
            <person name="Mangifesta M."/>
            <person name="Ferrario C."/>
            <person name="Modesto M."/>
            <person name="Mattarelli P."/>
            <person name="Jiri K."/>
            <person name="van Sinderen D."/>
            <person name="Ventura M."/>
        </authorList>
    </citation>
    <scope>NUCLEOTIDE SEQUENCE [LARGE SCALE GENOMIC DNA]</scope>
    <source>
        <strain evidence="2 3">DSM 100216</strain>
    </source>
</reference>
<name>A0A261G1H6_9BIFI</name>
<evidence type="ECO:0000313" key="2">
    <source>
        <dbReference type="EMBL" id="OZG65023.1"/>
    </source>
</evidence>
<evidence type="ECO:0000256" key="1">
    <source>
        <dbReference type="SAM" id="MobiDB-lite"/>
    </source>
</evidence>
<feature type="region of interest" description="Disordered" evidence="1">
    <location>
        <begin position="133"/>
        <end position="161"/>
    </location>
</feature>
<dbReference type="Proteomes" id="UP000216057">
    <property type="component" value="Unassembled WGS sequence"/>
</dbReference>
<proteinExistence type="predicted"/>
<evidence type="ECO:0000313" key="3">
    <source>
        <dbReference type="Proteomes" id="UP000216057"/>
    </source>
</evidence>
<dbReference type="EMBL" id="MWWZ01000013">
    <property type="protein sequence ID" value="OZG65023.1"/>
    <property type="molecule type" value="Genomic_DNA"/>
</dbReference>
<protein>
    <submittedName>
        <fullName evidence="2">Uncharacterized protein</fullName>
    </submittedName>
</protein>
<sequence length="215" mass="23044">AAVTCLTAGVDRNLPISPYCAGARRSPASRQVWIETFQYPRIAQGRGGHLPHGRCGSKPSNIPVLRRGAAVTCLTAGVDRNYRACVWFGGASSHLPHGRCGSKPRVGPVRGSDGRSPASRQVWIETQANRHSCTGSGGHLPHGRCGSKRAVGRHRDLGGGSPASRQVWIEITRTPASCVPWASPASRQVWIEIVPLVAVVLTVRSPASRQVWIEK</sequence>
<organism evidence="2 3">
    <name type="scientific">Bifidobacterium eulemuris</name>
    <dbReference type="NCBI Taxonomy" id="1765219"/>
    <lineage>
        <taxon>Bacteria</taxon>
        <taxon>Bacillati</taxon>
        <taxon>Actinomycetota</taxon>
        <taxon>Actinomycetes</taxon>
        <taxon>Bifidobacteriales</taxon>
        <taxon>Bifidobacteriaceae</taxon>
        <taxon>Bifidobacterium</taxon>
    </lineage>
</organism>
<dbReference type="AlphaFoldDB" id="A0A261G1H6"/>
<feature type="non-terminal residue" evidence="2">
    <location>
        <position position="1"/>
    </location>
</feature>
<feature type="compositionally biased region" description="Basic residues" evidence="1">
    <location>
        <begin position="141"/>
        <end position="152"/>
    </location>
</feature>
<comment type="caution">
    <text evidence="2">The sequence shown here is derived from an EMBL/GenBank/DDBJ whole genome shotgun (WGS) entry which is preliminary data.</text>
</comment>
<accession>A0A261G1H6</accession>
<gene>
    <name evidence="2" type="ORF">BEUL_2033</name>
</gene>